<evidence type="ECO:0000256" key="2">
    <source>
        <dbReference type="ARBA" id="ARBA00022617"/>
    </source>
</evidence>
<keyword evidence="1" id="KW-0813">Transport</keyword>
<dbReference type="Proteomes" id="UP000062519">
    <property type="component" value="Chromosome 1"/>
</dbReference>
<dbReference type="AlphaFoldDB" id="A0A1B4FFQ2"/>
<dbReference type="InterPro" id="IPR036909">
    <property type="entry name" value="Cyt_c-like_dom_sf"/>
</dbReference>
<dbReference type="SUPFAM" id="SSF46626">
    <property type="entry name" value="Cytochrome c"/>
    <property type="match status" value="1"/>
</dbReference>
<evidence type="ECO:0000256" key="4">
    <source>
        <dbReference type="ARBA" id="ARBA00022982"/>
    </source>
</evidence>
<evidence type="ECO:0000313" key="10">
    <source>
        <dbReference type="Proteomes" id="UP000062519"/>
    </source>
</evidence>
<dbReference type="KEGG" id="buu:WS70_12265"/>
<keyword evidence="7" id="KW-0732">Signal</keyword>
<evidence type="ECO:0000259" key="8">
    <source>
        <dbReference type="PROSITE" id="PS51007"/>
    </source>
</evidence>
<keyword evidence="10" id="KW-1185">Reference proteome</keyword>
<dbReference type="PROSITE" id="PS51007">
    <property type="entry name" value="CYTC"/>
    <property type="match status" value="1"/>
</dbReference>
<dbReference type="GO" id="GO:0020037">
    <property type="term" value="F:heme binding"/>
    <property type="evidence" value="ECO:0007669"/>
    <property type="project" value="InterPro"/>
</dbReference>
<evidence type="ECO:0000313" key="9">
    <source>
        <dbReference type="EMBL" id="AOJ02506.1"/>
    </source>
</evidence>
<dbReference type="PANTHER" id="PTHR33751">
    <property type="entry name" value="CBB3-TYPE CYTOCHROME C OXIDASE SUBUNIT FIXP"/>
    <property type="match status" value="1"/>
</dbReference>
<keyword evidence="5 6" id="KW-0408">Iron</keyword>
<proteinExistence type="predicted"/>
<feature type="domain" description="Cytochrome c" evidence="8">
    <location>
        <begin position="31"/>
        <end position="113"/>
    </location>
</feature>
<dbReference type="GO" id="GO:0046872">
    <property type="term" value="F:metal ion binding"/>
    <property type="evidence" value="ECO:0007669"/>
    <property type="project" value="UniProtKB-KW"/>
</dbReference>
<dbReference type="Gene3D" id="1.10.760.10">
    <property type="entry name" value="Cytochrome c-like domain"/>
    <property type="match status" value="1"/>
</dbReference>
<dbReference type="GO" id="GO:0009055">
    <property type="term" value="F:electron transfer activity"/>
    <property type="evidence" value="ECO:0007669"/>
    <property type="project" value="InterPro"/>
</dbReference>
<organism evidence="9 10">
    <name type="scientific">Burkholderia mayonis</name>
    <dbReference type="NCBI Taxonomy" id="1385591"/>
    <lineage>
        <taxon>Bacteria</taxon>
        <taxon>Pseudomonadati</taxon>
        <taxon>Pseudomonadota</taxon>
        <taxon>Betaproteobacteria</taxon>
        <taxon>Burkholderiales</taxon>
        <taxon>Burkholderiaceae</taxon>
        <taxon>Burkholderia</taxon>
        <taxon>pseudomallei group</taxon>
    </lineage>
</organism>
<feature type="chain" id="PRO_5015357811" evidence="7">
    <location>
        <begin position="27"/>
        <end position="122"/>
    </location>
</feature>
<gene>
    <name evidence="9" type="ORF">WS70_12265</name>
</gene>
<evidence type="ECO:0000256" key="5">
    <source>
        <dbReference type="ARBA" id="ARBA00023004"/>
    </source>
</evidence>
<reference evidence="9 10" key="1">
    <citation type="submission" date="2015-12" db="EMBL/GenBank/DDBJ databases">
        <title>Diversity of Burkholderia near neighbor genomes.</title>
        <authorList>
            <person name="Sahl J."/>
            <person name="Wagner D."/>
            <person name="Keim P."/>
        </authorList>
    </citation>
    <scope>NUCLEOTIDE SEQUENCE [LARGE SCALE GENOMIC DNA]</scope>
    <source>
        <strain evidence="9 10">BDU6</strain>
    </source>
</reference>
<keyword evidence="4" id="KW-0249">Electron transport</keyword>
<protein>
    <submittedName>
        <fullName evidence="9">Cytochrome C</fullName>
    </submittedName>
</protein>
<keyword evidence="2 6" id="KW-0349">Heme</keyword>
<feature type="signal peptide" evidence="7">
    <location>
        <begin position="1"/>
        <end position="26"/>
    </location>
</feature>
<dbReference type="Pfam" id="PF00034">
    <property type="entry name" value="Cytochrom_C"/>
    <property type="match status" value="1"/>
</dbReference>
<evidence type="ECO:0000256" key="1">
    <source>
        <dbReference type="ARBA" id="ARBA00022448"/>
    </source>
</evidence>
<evidence type="ECO:0000256" key="7">
    <source>
        <dbReference type="SAM" id="SignalP"/>
    </source>
</evidence>
<dbReference type="InterPro" id="IPR050597">
    <property type="entry name" value="Cytochrome_c_Oxidase_Subunit"/>
</dbReference>
<accession>A0A1B4FFQ2</accession>
<dbReference type="PANTHER" id="PTHR33751:SF9">
    <property type="entry name" value="CYTOCHROME C4"/>
    <property type="match status" value="1"/>
</dbReference>
<keyword evidence="3 6" id="KW-0479">Metal-binding</keyword>
<evidence type="ECO:0000256" key="6">
    <source>
        <dbReference type="PROSITE-ProRule" id="PRU00433"/>
    </source>
</evidence>
<dbReference type="EMBL" id="CP013386">
    <property type="protein sequence ID" value="AOJ02506.1"/>
    <property type="molecule type" value="Genomic_DNA"/>
</dbReference>
<dbReference type="RefSeq" id="WP_059469451.1">
    <property type="nucleotide sequence ID" value="NZ_CP013386.1"/>
</dbReference>
<name>A0A1B4FFQ2_9BURK</name>
<sequence>MNKFVGKHVAATVLAALAALSASAQAAGVVGNPKDGASKAAMCIGCHGIEGYRVAYPEVYRVPLLGGQNQVYLENALRAYRKKDRHFPSMNAIAESLTDQDVADLAAYYAAQKPDSKNNPYK</sequence>
<dbReference type="InterPro" id="IPR009056">
    <property type="entry name" value="Cyt_c-like_dom"/>
</dbReference>
<evidence type="ECO:0000256" key="3">
    <source>
        <dbReference type="ARBA" id="ARBA00022723"/>
    </source>
</evidence>